<reference evidence="2" key="1">
    <citation type="journal article" date="2008" name="Nat. Genet.">
        <title>The Pristionchus pacificus genome provides a unique perspective on nematode lifestyle and parasitism.</title>
        <authorList>
            <person name="Dieterich C."/>
            <person name="Clifton S.W."/>
            <person name="Schuster L.N."/>
            <person name="Chinwalla A."/>
            <person name="Delehaunty K."/>
            <person name="Dinkelacker I."/>
            <person name="Fulton L."/>
            <person name="Fulton R."/>
            <person name="Godfrey J."/>
            <person name="Minx P."/>
            <person name="Mitreva M."/>
            <person name="Roeseler W."/>
            <person name="Tian H."/>
            <person name="Witte H."/>
            <person name="Yang S.P."/>
            <person name="Wilson R.K."/>
            <person name="Sommer R.J."/>
        </authorList>
    </citation>
    <scope>NUCLEOTIDE SEQUENCE [LARGE SCALE GENOMIC DNA]</scope>
    <source>
        <strain evidence="2">PS312</strain>
    </source>
</reference>
<sequence>MPEEKKLDEIVSKLNISFEKDEASVPVPLWFVQEMLNRKCDSLLVDHSGISGTVYSASDVEKLIQ</sequence>
<reference evidence="1" key="2">
    <citation type="submission" date="2022-06" db="UniProtKB">
        <authorList>
            <consortium name="EnsemblMetazoa"/>
        </authorList>
    </citation>
    <scope>IDENTIFICATION</scope>
    <source>
        <strain evidence="1">PS312</strain>
    </source>
</reference>
<dbReference type="Proteomes" id="UP000005239">
    <property type="component" value="Unassembled WGS sequence"/>
</dbReference>
<accession>A0A2A6C1U7</accession>
<evidence type="ECO:0000313" key="2">
    <source>
        <dbReference type="Proteomes" id="UP000005239"/>
    </source>
</evidence>
<proteinExistence type="predicted"/>
<keyword evidence="2" id="KW-1185">Reference proteome</keyword>
<name>A0A2A6C1U7_PRIPA</name>
<protein>
    <submittedName>
        <fullName evidence="1">Uncharacterized protein</fullName>
    </submittedName>
</protein>
<dbReference type="EnsemblMetazoa" id="PPA42144.1">
    <property type="protein sequence ID" value="PPA42144.1"/>
    <property type="gene ID" value="WBGene00280513"/>
</dbReference>
<gene>
    <name evidence="1" type="primary">WBGene00280513</name>
</gene>
<dbReference type="AlphaFoldDB" id="A0A2A6C1U7"/>
<accession>A0A8R1Z2M0</accession>
<organism evidence="1 2">
    <name type="scientific">Pristionchus pacificus</name>
    <name type="common">Parasitic nematode worm</name>
    <dbReference type="NCBI Taxonomy" id="54126"/>
    <lineage>
        <taxon>Eukaryota</taxon>
        <taxon>Metazoa</taxon>
        <taxon>Ecdysozoa</taxon>
        <taxon>Nematoda</taxon>
        <taxon>Chromadorea</taxon>
        <taxon>Rhabditida</taxon>
        <taxon>Rhabditina</taxon>
        <taxon>Diplogasteromorpha</taxon>
        <taxon>Diplogasteroidea</taxon>
        <taxon>Neodiplogasteridae</taxon>
        <taxon>Pristionchus</taxon>
    </lineage>
</organism>
<evidence type="ECO:0000313" key="1">
    <source>
        <dbReference type="EnsemblMetazoa" id="PPA42144.1"/>
    </source>
</evidence>